<evidence type="ECO:0000313" key="1">
    <source>
        <dbReference type="EMBL" id="GBN99331.1"/>
    </source>
</evidence>
<name>A0A4Y2TGE7_ARAVE</name>
<protein>
    <submittedName>
        <fullName evidence="1">Uncharacterized protein</fullName>
    </submittedName>
</protein>
<keyword evidence="2" id="KW-1185">Reference proteome</keyword>
<dbReference type="Proteomes" id="UP000499080">
    <property type="component" value="Unassembled WGS sequence"/>
</dbReference>
<comment type="caution">
    <text evidence="1">The sequence shown here is derived from an EMBL/GenBank/DDBJ whole genome shotgun (WGS) entry which is preliminary data.</text>
</comment>
<gene>
    <name evidence="1" type="ORF">AVEN_163213_1</name>
</gene>
<dbReference type="AlphaFoldDB" id="A0A4Y2TGE7"/>
<reference evidence="1 2" key="1">
    <citation type="journal article" date="2019" name="Sci. Rep.">
        <title>Orb-weaving spider Araneus ventricosus genome elucidates the spidroin gene catalogue.</title>
        <authorList>
            <person name="Kono N."/>
            <person name="Nakamura H."/>
            <person name="Ohtoshi R."/>
            <person name="Moran D.A.P."/>
            <person name="Shinohara A."/>
            <person name="Yoshida Y."/>
            <person name="Fujiwara M."/>
            <person name="Mori M."/>
            <person name="Tomita M."/>
            <person name="Arakawa K."/>
        </authorList>
    </citation>
    <scope>NUCLEOTIDE SEQUENCE [LARGE SCALE GENOMIC DNA]</scope>
</reference>
<dbReference type="EMBL" id="BGPR01028271">
    <property type="protein sequence ID" value="GBN99331.1"/>
    <property type="molecule type" value="Genomic_DNA"/>
</dbReference>
<proteinExistence type="predicted"/>
<organism evidence="1 2">
    <name type="scientific">Araneus ventricosus</name>
    <name type="common">Orbweaver spider</name>
    <name type="synonym">Epeira ventricosa</name>
    <dbReference type="NCBI Taxonomy" id="182803"/>
    <lineage>
        <taxon>Eukaryota</taxon>
        <taxon>Metazoa</taxon>
        <taxon>Ecdysozoa</taxon>
        <taxon>Arthropoda</taxon>
        <taxon>Chelicerata</taxon>
        <taxon>Arachnida</taxon>
        <taxon>Araneae</taxon>
        <taxon>Araneomorphae</taxon>
        <taxon>Entelegynae</taxon>
        <taxon>Araneoidea</taxon>
        <taxon>Araneidae</taxon>
        <taxon>Araneus</taxon>
    </lineage>
</organism>
<accession>A0A4Y2TGE7</accession>
<sequence length="133" mass="15490">MWRNRKSLHYATKCPLTLSYHHKEPSPQFIVHWWKSALSRKLSRRNIDHLITFLATNEDLIKSQNTTVTYSSQEIDTSKDSPPRTRNSINTQLSTSLKTATSHHQFVRNSFEKFTLHITANPRVTIPAIPQYT</sequence>
<dbReference type="OrthoDB" id="6473612at2759"/>
<evidence type="ECO:0000313" key="2">
    <source>
        <dbReference type="Proteomes" id="UP000499080"/>
    </source>
</evidence>